<gene>
    <name evidence="2" type="ORF">Z520_00174</name>
</gene>
<dbReference type="EMBL" id="KN848062">
    <property type="protein sequence ID" value="KIY03483.1"/>
    <property type="molecule type" value="Genomic_DNA"/>
</dbReference>
<dbReference type="VEuPathDB" id="FungiDB:Z520_00174"/>
<dbReference type="AlphaFoldDB" id="A0A0D2KBQ0"/>
<protein>
    <recommendedName>
        <fullName evidence="4">Dynamin stalk domain-containing protein</fullName>
    </recommendedName>
</protein>
<reference evidence="2 3" key="1">
    <citation type="submission" date="2015-01" db="EMBL/GenBank/DDBJ databases">
        <title>The Genome Sequence of Fonsecaea multimorphosa CBS 102226.</title>
        <authorList>
            <consortium name="The Broad Institute Genomics Platform"/>
            <person name="Cuomo C."/>
            <person name="de Hoog S."/>
            <person name="Gorbushina A."/>
            <person name="Stielow B."/>
            <person name="Teixiera M."/>
            <person name="Abouelleil A."/>
            <person name="Chapman S.B."/>
            <person name="Priest M."/>
            <person name="Young S.K."/>
            <person name="Wortman J."/>
            <person name="Nusbaum C."/>
            <person name="Birren B."/>
        </authorList>
    </citation>
    <scope>NUCLEOTIDE SEQUENCE [LARGE SCALE GENOMIC DNA]</scope>
    <source>
        <strain evidence="2 3">CBS 102226</strain>
    </source>
</reference>
<dbReference type="Proteomes" id="UP000053411">
    <property type="component" value="Unassembled WGS sequence"/>
</dbReference>
<keyword evidence="3" id="KW-1185">Reference proteome</keyword>
<evidence type="ECO:0000313" key="3">
    <source>
        <dbReference type="Proteomes" id="UP000053411"/>
    </source>
</evidence>
<name>A0A0D2KBQ0_9EURO</name>
<organism evidence="2 3">
    <name type="scientific">Fonsecaea multimorphosa CBS 102226</name>
    <dbReference type="NCBI Taxonomy" id="1442371"/>
    <lineage>
        <taxon>Eukaryota</taxon>
        <taxon>Fungi</taxon>
        <taxon>Dikarya</taxon>
        <taxon>Ascomycota</taxon>
        <taxon>Pezizomycotina</taxon>
        <taxon>Eurotiomycetes</taxon>
        <taxon>Chaetothyriomycetidae</taxon>
        <taxon>Chaetothyriales</taxon>
        <taxon>Herpotrichiellaceae</taxon>
        <taxon>Fonsecaea</taxon>
    </lineage>
</organism>
<evidence type="ECO:0000313" key="2">
    <source>
        <dbReference type="EMBL" id="KIY03483.1"/>
    </source>
</evidence>
<evidence type="ECO:0000256" key="1">
    <source>
        <dbReference type="SAM" id="MobiDB-lite"/>
    </source>
</evidence>
<evidence type="ECO:0008006" key="4">
    <source>
        <dbReference type="Google" id="ProtNLM"/>
    </source>
</evidence>
<feature type="region of interest" description="Disordered" evidence="1">
    <location>
        <begin position="94"/>
        <end position="113"/>
    </location>
</feature>
<proteinExistence type="predicted"/>
<accession>A0A0D2KBQ0</accession>
<sequence>MERDQSVFATKVREQINIWFDENIDKQFDARFRMRFNEEFGDALKPRFDEMAALVREKTVEEVRTRVSDTVERKIVSPTLNDILERTIAQVRAGENSPCNPSALPSPKADEGGSDEVLNQFEDVLYKNCCEEVKSGGRFEAKFKAAFEAAFIEAFPEIFDEKFDEVRASVFGADSPLCP</sequence>
<dbReference type="GeneID" id="27705920"/>
<dbReference type="RefSeq" id="XP_016637605.1">
    <property type="nucleotide sequence ID" value="XM_016770695.1"/>
</dbReference>